<dbReference type="EMBL" id="QMFY01000008">
    <property type="protein sequence ID" value="RAV99964.1"/>
    <property type="molecule type" value="Genomic_DNA"/>
</dbReference>
<sequence length="151" mass="17504">MRYSKNLVLTILTIGTILLSCDHSVRRGTELSTADMKYIKGLGLLDDDETLILFDGQSDFKTSGNFFTDKRIASYWIDKRDETKSSRDFGLYSDIDTILTKDLSRSLTYASYLEVVMHDGRTFKVYVDGDSIEVRRFFNRAISEWRIKNNR</sequence>
<evidence type="ECO:0000313" key="1">
    <source>
        <dbReference type="EMBL" id="RAV99964.1"/>
    </source>
</evidence>
<organism evidence="1 2">
    <name type="scientific">Pseudochryseolinea flava</name>
    <dbReference type="NCBI Taxonomy" id="2059302"/>
    <lineage>
        <taxon>Bacteria</taxon>
        <taxon>Pseudomonadati</taxon>
        <taxon>Bacteroidota</taxon>
        <taxon>Cytophagia</taxon>
        <taxon>Cytophagales</taxon>
        <taxon>Fulvivirgaceae</taxon>
        <taxon>Pseudochryseolinea</taxon>
    </lineage>
</organism>
<keyword evidence="2" id="KW-1185">Reference proteome</keyword>
<gene>
    <name evidence="1" type="ORF">DQQ10_15485</name>
</gene>
<evidence type="ECO:0000313" key="2">
    <source>
        <dbReference type="Proteomes" id="UP000251889"/>
    </source>
</evidence>
<dbReference type="PROSITE" id="PS51257">
    <property type="entry name" value="PROKAR_LIPOPROTEIN"/>
    <property type="match status" value="1"/>
</dbReference>
<reference evidence="1 2" key="1">
    <citation type="submission" date="2018-06" db="EMBL/GenBank/DDBJ databases">
        <title>Chryseolinea flavus sp. nov., a member of the phylum Bacteroidetes isolated from soil.</title>
        <authorList>
            <person name="Li Y."/>
            <person name="Wang J."/>
        </authorList>
    </citation>
    <scope>NUCLEOTIDE SEQUENCE [LARGE SCALE GENOMIC DNA]</scope>
    <source>
        <strain evidence="1 2">SDU1-6</strain>
    </source>
</reference>
<evidence type="ECO:0008006" key="3">
    <source>
        <dbReference type="Google" id="ProtNLM"/>
    </source>
</evidence>
<dbReference type="Proteomes" id="UP000251889">
    <property type="component" value="Unassembled WGS sequence"/>
</dbReference>
<accession>A0A364XZY8</accession>
<dbReference type="AlphaFoldDB" id="A0A364XZY8"/>
<proteinExistence type="predicted"/>
<name>A0A364XZY8_9BACT</name>
<protein>
    <recommendedName>
        <fullName evidence="3">Lipoprotein</fullName>
    </recommendedName>
</protein>
<comment type="caution">
    <text evidence="1">The sequence shown here is derived from an EMBL/GenBank/DDBJ whole genome shotgun (WGS) entry which is preliminary data.</text>
</comment>